<dbReference type="RefSeq" id="XP_068138172.1">
    <property type="nucleotide sequence ID" value="XM_068282071.1"/>
</dbReference>
<organism evidence="1 2">
    <name type="scientific">Yarrowia lipolytica</name>
    <name type="common">Candida lipolytica</name>
    <dbReference type="NCBI Taxonomy" id="4952"/>
    <lineage>
        <taxon>Eukaryota</taxon>
        <taxon>Fungi</taxon>
        <taxon>Dikarya</taxon>
        <taxon>Ascomycota</taxon>
        <taxon>Saccharomycotina</taxon>
        <taxon>Dipodascomycetes</taxon>
        <taxon>Dipodascales</taxon>
        <taxon>Dipodascales incertae sedis</taxon>
        <taxon>Yarrowia</taxon>
    </lineage>
</organism>
<dbReference type="AlphaFoldDB" id="A0A1D8N7G8"/>
<dbReference type="GeneID" id="94582721"/>
<reference evidence="1 2" key="1">
    <citation type="journal article" date="2016" name="PLoS ONE">
        <title>Sequence Assembly of Yarrowia lipolytica Strain W29/CLIB89 Shows Transposable Element Diversity.</title>
        <authorList>
            <person name="Magnan C."/>
            <person name="Yu J."/>
            <person name="Chang I."/>
            <person name="Jahn E."/>
            <person name="Kanomata Y."/>
            <person name="Wu J."/>
            <person name="Zeller M."/>
            <person name="Oakes M."/>
            <person name="Baldi P."/>
            <person name="Sandmeyer S."/>
        </authorList>
    </citation>
    <scope>NUCLEOTIDE SEQUENCE [LARGE SCALE GENOMIC DNA]</scope>
    <source>
        <strain evidence="2">CLIB89(W29)</strain>
    </source>
</reference>
<proteinExistence type="predicted"/>
<dbReference type="EMBL" id="CP017554">
    <property type="protein sequence ID" value="AOW01562.1"/>
    <property type="molecule type" value="Genomic_DNA"/>
</dbReference>
<protein>
    <submittedName>
        <fullName evidence="1">Uncharacterized protein</fullName>
    </submittedName>
</protein>
<dbReference type="VEuPathDB" id="FungiDB:YALI1_B15460g"/>
<name>A0A1D8N7G8_YARLL</name>
<evidence type="ECO:0000313" key="1">
    <source>
        <dbReference type="EMBL" id="AOW01562.1"/>
    </source>
</evidence>
<sequence>MVLETELLHIMPSQHGFDIGGTVVGPQGITNRATVRHKHSILTYCMHCTTSRSLVTDHQNFPCLLLISICRLHLVRTTDRDPHWPCKSMSLASRSFRARKRAPITTGVKIFAPHADLLVAALYSLSHSVIQDLHDMTTVQGTGCNIGTELGGVAMSLSQ</sequence>
<evidence type="ECO:0000313" key="2">
    <source>
        <dbReference type="Proteomes" id="UP000182444"/>
    </source>
</evidence>
<accession>A0A1D8N7G8</accession>
<gene>
    <name evidence="1" type="ORF">YALI1_B15460g</name>
</gene>
<dbReference type="Proteomes" id="UP000182444">
    <property type="component" value="Chromosome 1B"/>
</dbReference>